<reference evidence="3" key="1">
    <citation type="submission" date="2023-01" db="EMBL/GenBank/DDBJ databases">
        <authorList>
            <person name="Van Ghelder C."/>
            <person name="Rancurel C."/>
        </authorList>
    </citation>
    <scope>NUCLEOTIDE SEQUENCE</scope>
    <source>
        <strain evidence="3">CNCM I-4278</strain>
    </source>
</reference>
<name>A0A9W4U1Y2_9PLEO</name>
<evidence type="ECO:0000313" key="4">
    <source>
        <dbReference type="Proteomes" id="UP001152607"/>
    </source>
</evidence>
<organism evidence="3 4">
    <name type="scientific">Periconia digitata</name>
    <dbReference type="NCBI Taxonomy" id="1303443"/>
    <lineage>
        <taxon>Eukaryota</taxon>
        <taxon>Fungi</taxon>
        <taxon>Dikarya</taxon>
        <taxon>Ascomycota</taxon>
        <taxon>Pezizomycotina</taxon>
        <taxon>Dothideomycetes</taxon>
        <taxon>Pleosporomycetidae</taxon>
        <taxon>Pleosporales</taxon>
        <taxon>Massarineae</taxon>
        <taxon>Periconiaceae</taxon>
        <taxon>Periconia</taxon>
    </lineage>
</organism>
<dbReference type="SMART" id="SM00066">
    <property type="entry name" value="GAL4"/>
    <property type="match status" value="1"/>
</dbReference>
<dbReference type="Proteomes" id="UP001152607">
    <property type="component" value="Unassembled WGS sequence"/>
</dbReference>
<dbReference type="EMBL" id="CAOQHR010000001">
    <property type="protein sequence ID" value="CAI6235360.1"/>
    <property type="molecule type" value="Genomic_DNA"/>
</dbReference>
<sequence length="480" mass="54072">MPGVPSSRGCKACRVQKKKCDQKHPACSRCSRLEIPCVERGQQRFKFVEQGPQAPNQVARRLAAGRKVTVVVPDLSNQTDHIRNSFIDAFRVSKLGYQFELVGGSLFPEIPKRLGSNDALDQSASALVGAYKYITTGEGEREAQEKYGMALRTLRVTLQNLKQGATADTLTTIWLLMLCQNWIARSHVRYGTHSEGMCTLLNAFAETIDWQSYDNYDAQLIIASTYMVLNEQLSNPRVAVGPWLRKLAGPYGPKNYIPSEIQMIKLRKMERANKLLLDPLPDRTGMEDIYRDARSDITIIKRNVTEVSAAITDETPLESLPLNHIYTLYIYRIRYCMVLPYAILLNYSLAALAQNDPEYQTLPEELAFYIDEVIDTARSMTPFRPLGTETVPPVLSVAWAASEDAVKQAQIEAWIAEYDKDFAGANTMPVAKWCRKWIKGQREKWLAFCAGRPLEDDQTDEVTDAELEATLGPGRKCCIL</sequence>
<dbReference type="PROSITE" id="PS00463">
    <property type="entry name" value="ZN2_CY6_FUNGAL_1"/>
    <property type="match status" value="1"/>
</dbReference>
<evidence type="ECO:0000313" key="3">
    <source>
        <dbReference type="EMBL" id="CAI6235360.1"/>
    </source>
</evidence>
<protein>
    <recommendedName>
        <fullName evidence="2">Zn(2)-C6 fungal-type domain-containing protein</fullName>
    </recommendedName>
</protein>
<comment type="caution">
    <text evidence="3">The sequence shown here is derived from an EMBL/GenBank/DDBJ whole genome shotgun (WGS) entry which is preliminary data.</text>
</comment>
<evidence type="ECO:0000259" key="2">
    <source>
        <dbReference type="PROSITE" id="PS50048"/>
    </source>
</evidence>
<gene>
    <name evidence="3" type="ORF">PDIGIT_LOCUS378</name>
</gene>
<proteinExistence type="predicted"/>
<dbReference type="GO" id="GO:0008270">
    <property type="term" value="F:zinc ion binding"/>
    <property type="evidence" value="ECO:0007669"/>
    <property type="project" value="InterPro"/>
</dbReference>
<keyword evidence="4" id="KW-1185">Reference proteome</keyword>
<dbReference type="PANTHER" id="PTHR38111">
    <property type="entry name" value="ZN(2)-C6 FUNGAL-TYPE DOMAIN-CONTAINING PROTEIN-RELATED"/>
    <property type="match status" value="1"/>
</dbReference>
<dbReference type="InterPro" id="IPR036864">
    <property type="entry name" value="Zn2-C6_fun-type_DNA-bd_sf"/>
</dbReference>
<evidence type="ECO:0000256" key="1">
    <source>
        <dbReference type="ARBA" id="ARBA00023242"/>
    </source>
</evidence>
<dbReference type="PROSITE" id="PS50048">
    <property type="entry name" value="ZN2_CY6_FUNGAL_2"/>
    <property type="match status" value="1"/>
</dbReference>
<dbReference type="SUPFAM" id="SSF57701">
    <property type="entry name" value="Zn2/Cys6 DNA-binding domain"/>
    <property type="match status" value="1"/>
</dbReference>
<dbReference type="GO" id="GO:0000981">
    <property type="term" value="F:DNA-binding transcription factor activity, RNA polymerase II-specific"/>
    <property type="evidence" value="ECO:0007669"/>
    <property type="project" value="InterPro"/>
</dbReference>
<dbReference type="AlphaFoldDB" id="A0A9W4U1Y2"/>
<accession>A0A9W4U1Y2</accession>
<keyword evidence="1" id="KW-0539">Nucleus</keyword>
<dbReference type="InterPro" id="IPR053178">
    <property type="entry name" value="Osmoadaptation_assoc"/>
</dbReference>
<dbReference type="CDD" id="cd00067">
    <property type="entry name" value="GAL4"/>
    <property type="match status" value="1"/>
</dbReference>
<dbReference type="Gene3D" id="4.10.240.10">
    <property type="entry name" value="Zn(2)-C6 fungal-type DNA-binding domain"/>
    <property type="match status" value="1"/>
</dbReference>
<dbReference type="Pfam" id="PF00172">
    <property type="entry name" value="Zn_clus"/>
    <property type="match status" value="1"/>
</dbReference>
<dbReference type="PANTHER" id="PTHR38111:SF11">
    <property type="entry name" value="TRANSCRIPTION FACTOR DOMAIN-CONTAINING PROTEIN-RELATED"/>
    <property type="match status" value="1"/>
</dbReference>
<feature type="domain" description="Zn(2)-C6 fungal-type" evidence="2">
    <location>
        <begin position="9"/>
        <end position="39"/>
    </location>
</feature>
<dbReference type="OrthoDB" id="4314040at2759"/>
<dbReference type="InterPro" id="IPR001138">
    <property type="entry name" value="Zn2Cys6_DnaBD"/>
</dbReference>